<comment type="cofactor">
    <cofactor evidence="5">
        <name>Mg(2+)</name>
        <dbReference type="ChEBI" id="CHEBI:18420"/>
    </cofactor>
</comment>
<protein>
    <recommendedName>
        <fullName evidence="5">5-formyltetrahydrofolate cyclo-ligase</fullName>
        <ecNumber evidence="5">6.3.3.2</ecNumber>
    </recommendedName>
</protein>
<dbReference type="SUPFAM" id="SSF100950">
    <property type="entry name" value="NagB/RpiA/CoA transferase-like"/>
    <property type="match status" value="1"/>
</dbReference>
<evidence type="ECO:0000313" key="7">
    <source>
        <dbReference type="Proteomes" id="UP000245880"/>
    </source>
</evidence>
<dbReference type="EMBL" id="QGDT01000011">
    <property type="protein sequence ID" value="PWJ56678.1"/>
    <property type="molecule type" value="Genomic_DNA"/>
</dbReference>
<dbReference type="Pfam" id="PF01812">
    <property type="entry name" value="5-FTHF_cyc-lig"/>
    <property type="match status" value="1"/>
</dbReference>
<evidence type="ECO:0000256" key="1">
    <source>
        <dbReference type="ARBA" id="ARBA00010638"/>
    </source>
</evidence>
<gene>
    <name evidence="6" type="ORF">CLV98_111172</name>
</gene>
<dbReference type="GO" id="GO:0009396">
    <property type="term" value="P:folic acid-containing compound biosynthetic process"/>
    <property type="evidence" value="ECO:0007669"/>
    <property type="project" value="TreeGrafter"/>
</dbReference>
<evidence type="ECO:0000256" key="5">
    <source>
        <dbReference type="RuleBase" id="RU361279"/>
    </source>
</evidence>
<keyword evidence="2 4" id="KW-0547">Nucleotide-binding</keyword>
<organism evidence="6 7">
    <name type="scientific">Dyadobacter jejuensis</name>
    <dbReference type="NCBI Taxonomy" id="1082580"/>
    <lineage>
        <taxon>Bacteria</taxon>
        <taxon>Pseudomonadati</taxon>
        <taxon>Bacteroidota</taxon>
        <taxon>Cytophagia</taxon>
        <taxon>Cytophagales</taxon>
        <taxon>Spirosomataceae</taxon>
        <taxon>Dyadobacter</taxon>
    </lineage>
</organism>
<dbReference type="GO" id="GO:0046872">
    <property type="term" value="F:metal ion binding"/>
    <property type="evidence" value="ECO:0007669"/>
    <property type="project" value="UniProtKB-KW"/>
</dbReference>
<dbReference type="InterPro" id="IPR002698">
    <property type="entry name" value="FTHF_cligase"/>
</dbReference>
<keyword evidence="3 4" id="KW-0067">ATP-binding</keyword>
<name>A0A316AHC1_9BACT</name>
<comment type="similarity">
    <text evidence="1 5">Belongs to the 5-formyltetrahydrofolate cyclo-ligase family.</text>
</comment>
<dbReference type="AlphaFoldDB" id="A0A316AHC1"/>
<dbReference type="NCBIfam" id="TIGR02727">
    <property type="entry name" value="MTHFS_bact"/>
    <property type="match status" value="1"/>
</dbReference>
<dbReference type="OrthoDB" id="9801938at2"/>
<keyword evidence="5" id="KW-0460">Magnesium</keyword>
<evidence type="ECO:0000256" key="4">
    <source>
        <dbReference type="PIRSR" id="PIRSR006806-1"/>
    </source>
</evidence>
<keyword evidence="5" id="KW-0479">Metal-binding</keyword>
<reference evidence="6 7" key="1">
    <citation type="submission" date="2018-03" db="EMBL/GenBank/DDBJ databases">
        <title>Genomic Encyclopedia of Archaeal and Bacterial Type Strains, Phase II (KMG-II): from individual species to whole genera.</title>
        <authorList>
            <person name="Goeker M."/>
        </authorList>
    </citation>
    <scope>NUCLEOTIDE SEQUENCE [LARGE SCALE GENOMIC DNA]</scope>
    <source>
        <strain evidence="6 7">DSM 100346</strain>
    </source>
</reference>
<sequence>MNKSEIRDIYQRKRNALPAQEKALLETQLFDQFWTLFGENRPSVVHLFLPQKTSQEPDTTKLLDQIPIKAPNTRFVAPYIVPGTKSLEHYFLDHSTNLIDNQWGIPEPDPQTSQKAEVTDIDMVLIPLLAFDRKGFRVGYGGGFYDRFLALCSERTLKVGLSLFGPLQTINDLNGYDIRMDVCLTPGNIFKWK</sequence>
<dbReference type="PANTHER" id="PTHR23407:SF1">
    <property type="entry name" value="5-FORMYLTETRAHYDROFOLATE CYCLO-LIGASE"/>
    <property type="match status" value="1"/>
</dbReference>
<dbReference type="GO" id="GO:0030272">
    <property type="term" value="F:5-formyltetrahydrofolate cyclo-ligase activity"/>
    <property type="evidence" value="ECO:0007669"/>
    <property type="project" value="UniProtKB-EC"/>
</dbReference>
<dbReference type="Gene3D" id="3.40.50.10420">
    <property type="entry name" value="NagB/RpiA/CoA transferase-like"/>
    <property type="match status" value="1"/>
</dbReference>
<dbReference type="GO" id="GO:0005524">
    <property type="term" value="F:ATP binding"/>
    <property type="evidence" value="ECO:0007669"/>
    <property type="project" value="UniProtKB-KW"/>
</dbReference>
<dbReference type="PANTHER" id="PTHR23407">
    <property type="entry name" value="ATPASE INHIBITOR/5-FORMYLTETRAHYDROFOLATE CYCLO-LIGASE"/>
    <property type="match status" value="1"/>
</dbReference>
<feature type="binding site" evidence="4">
    <location>
        <begin position="3"/>
        <end position="7"/>
    </location>
    <ligand>
        <name>ATP</name>
        <dbReference type="ChEBI" id="CHEBI:30616"/>
    </ligand>
</feature>
<feature type="binding site" evidence="4">
    <location>
        <position position="49"/>
    </location>
    <ligand>
        <name>substrate</name>
    </ligand>
</feature>
<feature type="binding site" evidence="4">
    <location>
        <position position="56"/>
    </location>
    <ligand>
        <name>substrate</name>
    </ligand>
</feature>
<evidence type="ECO:0000256" key="2">
    <source>
        <dbReference type="ARBA" id="ARBA00022741"/>
    </source>
</evidence>
<dbReference type="RefSeq" id="WP_109676663.1">
    <property type="nucleotide sequence ID" value="NZ_QGDT01000011.1"/>
</dbReference>
<evidence type="ECO:0000313" key="6">
    <source>
        <dbReference type="EMBL" id="PWJ56678.1"/>
    </source>
</evidence>
<dbReference type="EC" id="6.3.3.2" evidence="5"/>
<dbReference type="InterPro" id="IPR037171">
    <property type="entry name" value="NagB/RpiA_transferase-like"/>
</dbReference>
<keyword evidence="7" id="KW-1185">Reference proteome</keyword>
<keyword evidence="6" id="KW-0436">Ligase</keyword>
<dbReference type="InterPro" id="IPR024185">
    <property type="entry name" value="FTHF_cligase-like_sf"/>
</dbReference>
<dbReference type="GO" id="GO:0035999">
    <property type="term" value="P:tetrahydrofolate interconversion"/>
    <property type="evidence" value="ECO:0007669"/>
    <property type="project" value="TreeGrafter"/>
</dbReference>
<accession>A0A316AHC1</accession>
<proteinExistence type="inferred from homology"/>
<feature type="binding site" evidence="4">
    <location>
        <begin position="137"/>
        <end position="145"/>
    </location>
    <ligand>
        <name>ATP</name>
        <dbReference type="ChEBI" id="CHEBI:30616"/>
    </ligand>
</feature>
<evidence type="ECO:0000256" key="3">
    <source>
        <dbReference type="ARBA" id="ARBA00022840"/>
    </source>
</evidence>
<dbReference type="PIRSF" id="PIRSF006806">
    <property type="entry name" value="FTHF_cligase"/>
    <property type="match status" value="1"/>
</dbReference>
<comment type="caution">
    <text evidence="6">The sequence shown here is derived from an EMBL/GenBank/DDBJ whole genome shotgun (WGS) entry which is preliminary data.</text>
</comment>
<comment type="catalytic activity">
    <reaction evidence="5">
        <text>(6S)-5-formyl-5,6,7,8-tetrahydrofolate + ATP = (6R)-5,10-methenyltetrahydrofolate + ADP + phosphate</text>
        <dbReference type="Rhea" id="RHEA:10488"/>
        <dbReference type="ChEBI" id="CHEBI:30616"/>
        <dbReference type="ChEBI" id="CHEBI:43474"/>
        <dbReference type="ChEBI" id="CHEBI:57455"/>
        <dbReference type="ChEBI" id="CHEBI:57457"/>
        <dbReference type="ChEBI" id="CHEBI:456216"/>
        <dbReference type="EC" id="6.3.3.2"/>
    </reaction>
</comment>
<dbReference type="Proteomes" id="UP000245880">
    <property type="component" value="Unassembled WGS sequence"/>
</dbReference>